<name>A0A0D2J4V2_9CHLO</name>
<dbReference type="AlphaFoldDB" id="A0A0D2J4V2"/>
<evidence type="ECO:0000256" key="1">
    <source>
        <dbReference type="SAM" id="MobiDB-lite"/>
    </source>
</evidence>
<keyword evidence="2" id="KW-1133">Transmembrane helix</keyword>
<feature type="compositionally biased region" description="Basic and acidic residues" evidence="1">
    <location>
        <begin position="28"/>
        <end position="46"/>
    </location>
</feature>
<protein>
    <recommendedName>
        <fullName evidence="5">Sugar phosphate transporter domain-containing protein</fullName>
    </recommendedName>
</protein>
<organism evidence="3 4">
    <name type="scientific">Monoraphidium neglectum</name>
    <dbReference type="NCBI Taxonomy" id="145388"/>
    <lineage>
        <taxon>Eukaryota</taxon>
        <taxon>Viridiplantae</taxon>
        <taxon>Chlorophyta</taxon>
        <taxon>core chlorophytes</taxon>
        <taxon>Chlorophyceae</taxon>
        <taxon>CS clade</taxon>
        <taxon>Sphaeropleales</taxon>
        <taxon>Selenastraceae</taxon>
        <taxon>Monoraphidium</taxon>
    </lineage>
</organism>
<sequence length="175" mass="18410">MEAIMNAFFGGASQPRPGSSRAPAGVREAQRGHSDSGSDDEKGILEKQRDVETAVLVVDARGTGAVRTASGIHDLEQQQQQLLPQSLRRAQQGAGTDAAPAVAAAPAEPAGAAHLALTAIYGLTNLSSVVMIVVANKKALFTHEFNFPVTLTWLHAVFTAVGMSVMARSGFFERK</sequence>
<evidence type="ECO:0000256" key="2">
    <source>
        <dbReference type="SAM" id="Phobius"/>
    </source>
</evidence>
<gene>
    <name evidence="3" type="ORF">MNEG_13002</name>
</gene>
<dbReference type="RefSeq" id="XP_013893982.1">
    <property type="nucleotide sequence ID" value="XM_014038528.1"/>
</dbReference>
<dbReference type="OrthoDB" id="10623698at2759"/>
<dbReference type="KEGG" id="mng:MNEG_13002"/>
<reference evidence="3 4" key="1">
    <citation type="journal article" date="2013" name="BMC Genomics">
        <title>Reconstruction of the lipid metabolism for the microalga Monoraphidium neglectum from its genome sequence reveals characteristics suitable for biofuel production.</title>
        <authorList>
            <person name="Bogen C."/>
            <person name="Al-Dilaimi A."/>
            <person name="Albersmeier A."/>
            <person name="Wichmann J."/>
            <person name="Grundmann M."/>
            <person name="Rupp O."/>
            <person name="Lauersen K.J."/>
            <person name="Blifernez-Klassen O."/>
            <person name="Kalinowski J."/>
            <person name="Goesmann A."/>
            <person name="Mussgnug J.H."/>
            <person name="Kruse O."/>
        </authorList>
    </citation>
    <scope>NUCLEOTIDE SEQUENCE [LARGE SCALE GENOMIC DNA]</scope>
    <source>
        <strain evidence="3 4">SAG 48.87</strain>
    </source>
</reference>
<dbReference type="GeneID" id="25730421"/>
<evidence type="ECO:0000313" key="3">
    <source>
        <dbReference type="EMBL" id="KIY94962.1"/>
    </source>
</evidence>
<accession>A0A0D2J4V2</accession>
<evidence type="ECO:0008006" key="5">
    <source>
        <dbReference type="Google" id="ProtNLM"/>
    </source>
</evidence>
<feature type="transmembrane region" description="Helical" evidence="2">
    <location>
        <begin position="115"/>
        <end position="135"/>
    </location>
</feature>
<feature type="transmembrane region" description="Helical" evidence="2">
    <location>
        <begin position="147"/>
        <end position="167"/>
    </location>
</feature>
<dbReference type="Proteomes" id="UP000054498">
    <property type="component" value="Unassembled WGS sequence"/>
</dbReference>
<proteinExistence type="predicted"/>
<keyword evidence="2" id="KW-0812">Transmembrane</keyword>
<keyword evidence="4" id="KW-1185">Reference proteome</keyword>
<feature type="region of interest" description="Disordered" evidence="1">
    <location>
        <begin position="1"/>
        <end position="46"/>
    </location>
</feature>
<evidence type="ECO:0000313" key="4">
    <source>
        <dbReference type="Proteomes" id="UP000054498"/>
    </source>
</evidence>
<keyword evidence="2" id="KW-0472">Membrane</keyword>
<dbReference type="EMBL" id="KK103782">
    <property type="protein sequence ID" value="KIY94962.1"/>
    <property type="molecule type" value="Genomic_DNA"/>
</dbReference>